<keyword evidence="1 6" id="KW-0436">Ligase</keyword>
<dbReference type="GO" id="GO:0004088">
    <property type="term" value="F:carbamoyl-phosphate synthase (glutamine-hydrolyzing) activity"/>
    <property type="evidence" value="ECO:0007669"/>
    <property type="project" value="UniProtKB-EC"/>
</dbReference>
<keyword evidence="7" id="KW-1185">Reference proteome</keyword>
<reference evidence="6 7" key="1">
    <citation type="submission" date="2016-04" db="EMBL/GenBank/DDBJ databases">
        <title>Genome sequence of Clostridium magnum DSM 2767.</title>
        <authorList>
            <person name="Poehlein A."/>
            <person name="Uhlig R."/>
            <person name="Fischer R."/>
            <person name="Bahl H."/>
            <person name="Daniel R."/>
        </authorList>
    </citation>
    <scope>NUCLEOTIDE SEQUENCE [LARGE SCALE GENOMIC DNA]</scope>
    <source>
        <strain evidence="6 7">DSM 2767</strain>
    </source>
</reference>
<dbReference type="InterPro" id="IPR013815">
    <property type="entry name" value="ATP_grasp_subdomain_1"/>
</dbReference>
<evidence type="ECO:0000256" key="4">
    <source>
        <dbReference type="PROSITE-ProRule" id="PRU00409"/>
    </source>
</evidence>
<dbReference type="SUPFAM" id="SSF52440">
    <property type="entry name" value="PreATP-grasp domain"/>
    <property type="match status" value="1"/>
</dbReference>
<evidence type="ECO:0000256" key="1">
    <source>
        <dbReference type="ARBA" id="ARBA00022598"/>
    </source>
</evidence>
<dbReference type="PATRIC" id="fig|1121326.3.peg.696"/>
<evidence type="ECO:0000259" key="5">
    <source>
        <dbReference type="PROSITE" id="PS50975"/>
    </source>
</evidence>
<dbReference type="STRING" id="1121326.CLMAG_07390"/>
<accession>A0A161X2H1</accession>
<evidence type="ECO:0000256" key="2">
    <source>
        <dbReference type="ARBA" id="ARBA00022741"/>
    </source>
</evidence>
<sequence>MKKILLLGGSNQQIPVIECAKKQGYYTVLCDHLIDNPGQHYADKFYCVSTTDKEAILEVAQKEKVGGIVAYASDPAAPTAAYVSEKLGLPTSPYKSVELLTNKDKFRAFLAENNFCTPKAKGFSSIEEAKKDISSFTLPVIIKPVDSSGSKGVSKLADINNLDKQIKYALSYSRSKRFIIEEFVDKFGYQVAGDGFSLNGQLVFRCFGNDHFNNNGLNPFVPISASFPYNMPQKIHEKIHLEIQRLLNLLNMKTGAYNFDIRIDKDENVYLMEIGPRNGGNYIPQVTKYATSVDMVEYAIKAAMAEDCSDIKMVDPKGYWSYYAIHSYKAGILKDIRINEDVKKNNIVESHLNYEIGDNIPVFRGANQTMGILIMKFTSMEDMIEKMDNSNLWINVVVE</sequence>
<keyword evidence="3 4" id="KW-0067">ATP-binding</keyword>
<evidence type="ECO:0000256" key="3">
    <source>
        <dbReference type="ARBA" id="ARBA00022840"/>
    </source>
</evidence>
<dbReference type="Proteomes" id="UP000076603">
    <property type="component" value="Unassembled WGS sequence"/>
</dbReference>
<proteinExistence type="predicted"/>
<dbReference type="Gene3D" id="3.30.470.20">
    <property type="entry name" value="ATP-grasp fold, B domain"/>
    <property type="match status" value="1"/>
</dbReference>
<dbReference type="PROSITE" id="PS50975">
    <property type="entry name" value="ATP_GRASP"/>
    <property type="match status" value="1"/>
</dbReference>
<dbReference type="GO" id="GO:0005524">
    <property type="term" value="F:ATP binding"/>
    <property type="evidence" value="ECO:0007669"/>
    <property type="project" value="UniProtKB-UniRule"/>
</dbReference>
<protein>
    <submittedName>
        <fullName evidence="6">Carbamoyl-phosphate synthase large chain</fullName>
        <ecNumber evidence="6">6.3.5.5</ecNumber>
    </submittedName>
</protein>
<feature type="domain" description="ATP-grasp" evidence="5">
    <location>
        <begin position="107"/>
        <end position="304"/>
    </location>
</feature>
<organism evidence="6 7">
    <name type="scientific">Clostridium magnum DSM 2767</name>
    <dbReference type="NCBI Taxonomy" id="1121326"/>
    <lineage>
        <taxon>Bacteria</taxon>
        <taxon>Bacillati</taxon>
        <taxon>Bacillota</taxon>
        <taxon>Clostridia</taxon>
        <taxon>Eubacteriales</taxon>
        <taxon>Clostridiaceae</taxon>
        <taxon>Clostridium</taxon>
    </lineage>
</organism>
<keyword evidence="2 4" id="KW-0547">Nucleotide-binding</keyword>
<dbReference type="InterPro" id="IPR052032">
    <property type="entry name" value="ATP-dep_AA_Ligase"/>
</dbReference>
<dbReference type="GO" id="GO:0046872">
    <property type="term" value="F:metal ion binding"/>
    <property type="evidence" value="ECO:0007669"/>
    <property type="project" value="InterPro"/>
</dbReference>
<dbReference type="EMBL" id="LWAE01000001">
    <property type="protein sequence ID" value="KZL93688.1"/>
    <property type="molecule type" value="Genomic_DNA"/>
</dbReference>
<dbReference type="PANTHER" id="PTHR43585:SF2">
    <property type="entry name" value="ATP-GRASP ENZYME FSQD"/>
    <property type="match status" value="1"/>
</dbReference>
<evidence type="ECO:0000313" key="6">
    <source>
        <dbReference type="EMBL" id="KZL93688.1"/>
    </source>
</evidence>
<dbReference type="Gene3D" id="3.40.50.20">
    <property type="match status" value="1"/>
</dbReference>
<dbReference type="Pfam" id="PF13535">
    <property type="entry name" value="ATP-grasp_4"/>
    <property type="match status" value="1"/>
</dbReference>
<dbReference type="PANTHER" id="PTHR43585">
    <property type="entry name" value="FUMIPYRROLE BIOSYNTHESIS PROTEIN C"/>
    <property type="match status" value="1"/>
</dbReference>
<dbReference type="RefSeq" id="WP_066618026.1">
    <property type="nucleotide sequence ID" value="NZ_FQXL01000012.1"/>
</dbReference>
<dbReference type="InterPro" id="IPR011761">
    <property type="entry name" value="ATP-grasp"/>
</dbReference>
<comment type="caution">
    <text evidence="6">The sequence shown here is derived from an EMBL/GenBank/DDBJ whole genome shotgun (WGS) entry which is preliminary data.</text>
</comment>
<dbReference type="Gene3D" id="3.30.1490.20">
    <property type="entry name" value="ATP-grasp fold, A domain"/>
    <property type="match status" value="1"/>
</dbReference>
<evidence type="ECO:0000313" key="7">
    <source>
        <dbReference type="Proteomes" id="UP000076603"/>
    </source>
</evidence>
<dbReference type="EC" id="6.3.5.5" evidence="6"/>
<dbReference type="SUPFAM" id="SSF56059">
    <property type="entry name" value="Glutathione synthetase ATP-binding domain-like"/>
    <property type="match status" value="1"/>
</dbReference>
<dbReference type="InterPro" id="IPR016185">
    <property type="entry name" value="PreATP-grasp_dom_sf"/>
</dbReference>
<name>A0A161X2H1_9CLOT</name>
<gene>
    <name evidence="6" type="primary">carB_1</name>
    <name evidence="6" type="ORF">CLMAG_07390</name>
</gene>
<dbReference type="OrthoDB" id="9813261at2"/>
<dbReference type="AlphaFoldDB" id="A0A161X2H1"/>